<keyword evidence="1" id="KW-1133">Transmembrane helix</keyword>
<sequence length="434" mass="46963">MFFRLLVMFFTIATIVLLAWSLVGSYKNESYLTNNYLISFQLSNLNLSTIFANTDILSKRELQGTDISHELQELEILEPTKTLKGRDIDLSSLTAVTGYTSLAGDIIGGSGNSAIASVASQYGVSTSALANALSTADTNSLLSEAQAFASTASIPDSVATLLSEITGDLSSVLDNIIANASPSDLGLSDMYAIGFYGYCKGELNGDVESIGDLGELGKQFRNNNVNYTYCSPPEFGYKLDPLALIKHEMLGQIQNYGNGLSNLTGGLTDSFISELLAVTSSLTYDNLGLPGNLKQDLGLLHKVTIAGFSLLFAGACLAFVSFVFQCVGICCSPENSFLSCCNFLLMFFVVLIVVIGAALTTGVFLYVRKIVNQNLDSFGVKTYLSQQFYAFAWCAGVSALLFIVFSIIGYCCGCFHPRKRARRREPEMRYDHKA</sequence>
<evidence type="ECO:0000256" key="1">
    <source>
        <dbReference type="SAM" id="Phobius"/>
    </source>
</evidence>
<dbReference type="Pfam" id="PF06687">
    <property type="entry name" value="SUR7"/>
    <property type="match status" value="1"/>
</dbReference>
<reference evidence="3" key="1">
    <citation type="submission" date="2019-03" db="EMBL/GenBank/DDBJ databases">
        <title>Snf2 controls pulcherriminic acid biosynthesis and connects pigmentation and antifungal activity of the yeast Metschnikowia pulcherrima.</title>
        <authorList>
            <person name="Gore-Lloyd D."/>
            <person name="Sumann I."/>
            <person name="Brachmann A.O."/>
            <person name="Schneeberger K."/>
            <person name="Ortiz-Merino R.A."/>
            <person name="Moreno-Beltran M."/>
            <person name="Schlaefli M."/>
            <person name="Kirner P."/>
            <person name="Santos Kron A."/>
            <person name="Wolfe K.H."/>
            <person name="Piel J."/>
            <person name="Ahrens C.H."/>
            <person name="Henk D."/>
            <person name="Freimoser F.M."/>
        </authorList>
    </citation>
    <scope>NUCLEOTIDE SEQUENCE [LARGE SCALE GENOMIC DNA]</scope>
    <source>
        <strain evidence="3">APC 1.2</strain>
    </source>
</reference>
<keyword evidence="3" id="KW-1185">Reference proteome</keyword>
<dbReference type="GO" id="GO:0005886">
    <property type="term" value="C:plasma membrane"/>
    <property type="evidence" value="ECO:0007669"/>
    <property type="project" value="InterPro"/>
</dbReference>
<organism evidence="2 3">
    <name type="scientific">Metschnikowia aff. pulcherrima</name>
    <dbReference type="NCBI Taxonomy" id="2163413"/>
    <lineage>
        <taxon>Eukaryota</taxon>
        <taxon>Fungi</taxon>
        <taxon>Dikarya</taxon>
        <taxon>Ascomycota</taxon>
        <taxon>Saccharomycotina</taxon>
        <taxon>Pichiomycetes</taxon>
        <taxon>Metschnikowiaceae</taxon>
        <taxon>Metschnikowia</taxon>
    </lineage>
</organism>
<protein>
    <submittedName>
        <fullName evidence="2">SUR7/PalI family protein</fullName>
    </submittedName>
</protein>
<gene>
    <name evidence="2" type="primary">MPUL0E03010</name>
    <name evidence="2" type="ORF">METSCH_E03010</name>
</gene>
<dbReference type="PANTHER" id="PTHR28019:SF2">
    <property type="entry name" value="CELL MEMBRANE PROTEIN YLR413W-RELATED"/>
    <property type="match status" value="1"/>
</dbReference>
<dbReference type="InterPro" id="IPR052413">
    <property type="entry name" value="SUR7_domain"/>
</dbReference>
<dbReference type="PANTHER" id="PTHR28019">
    <property type="entry name" value="CELL MEMBRANE PROTEIN YLR413W-RELATED"/>
    <property type="match status" value="1"/>
</dbReference>
<keyword evidence="1" id="KW-0472">Membrane</keyword>
<dbReference type="GO" id="GO:0051285">
    <property type="term" value="C:cell cortex of cell tip"/>
    <property type="evidence" value="ECO:0007669"/>
    <property type="project" value="TreeGrafter"/>
</dbReference>
<name>A0A4P6XR77_9ASCO</name>
<proteinExistence type="predicted"/>
<dbReference type="STRING" id="2163413.A0A4P6XR77"/>
<feature type="transmembrane region" description="Helical" evidence="1">
    <location>
        <begin position="305"/>
        <end position="331"/>
    </location>
</feature>
<dbReference type="GO" id="GO:0031505">
    <property type="term" value="P:fungal-type cell wall organization"/>
    <property type="evidence" value="ECO:0007669"/>
    <property type="project" value="TreeGrafter"/>
</dbReference>
<dbReference type="EMBL" id="CP034460">
    <property type="protein sequence ID" value="QBM90062.1"/>
    <property type="molecule type" value="Genomic_DNA"/>
</dbReference>
<keyword evidence="1" id="KW-0812">Transmembrane</keyword>
<dbReference type="AlphaFoldDB" id="A0A4P6XR77"/>
<dbReference type="InterPro" id="IPR009571">
    <property type="entry name" value="SUR7/Rim9-like_fungi"/>
</dbReference>
<accession>A0A4P6XR77</accession>
<evidence type="ECO:0000313" key="3">
    <source>
        <dbReference type="Proteomes" id="UP000292447"/>
    </source>
</evidence>
<feature type="transmembrane region" description="Helical" evidence="1">
    <location>
        <begin position="343"/>
        <end position="367"/>
    </location>
</feature>
<dbReference type="Proteomes" id="UP000292447">
    <property type="component" value="Chromosome V"/>
</dbReference>
<feature type="transmembrane region" description="Helical" evidence="1">
    <location>
        <begin position="387"/>
        <end position="415"/>
    </location>
</feature>
<evidence type="ECO:0000313" key="2">
    <source>
        <dbReference type="EMBL" id="QBM90062.1"/>
    </source>
</evidence>